<sequence length="177" mass="17404">MKPQLNRFVFAGIGLLLASQAQAATVTGQINASLVLISSCQVNGSTATTGVNFGALNFGTQTALFTTAGAQVLAGGGGAMSILCSNGAIPVIKIGAGAHDGASTGGTRALADGSGNSVPYDFYSDSGLTTVIPINGTITLPTSSGTAQTVNLYGKAVGKAGLPPGTYTDTVAVELSF</sequence>
<dbReference type="Pfam" id="PF05229">
    <property type="entry name" value="SCPU"/>
    <property type="match status" value="1"/>
</dbReference>
<evidence type="ECO:0000313" key="3">
    <source>
        <dbReference type="EMBL" id="OAI86391.1"/>
    </source>
</evidence>
<dbReference type="RefSeq" id="WP_064304225.1">
    <property type="nucleotide sequence ID" value="NZ_LUCV01000040.1"/>
</dbReference>
<proteinExistence type="predicted"/>
<feature type="chain" id="PRO_5008073441" evidence="1">
    <location>
        <begin position="24"/>
        <end position="177"/>
    </location>
</feature>
<dbReference type="InterPro" id="IPR007893">
    <property type="entry name" value="Spore_coat_U/FanG"/>
</dbReference>
<evidence type="ECO:0000313" key="4">
    <source>
        <dbReference type="Proteomes" id="UP000077752"/>
    </source>
</evidence>
<keyword evidence="1" id="KW-0732">Signal</keyword>
<dbReference type="InterPro" id="IPR053167">
    <property type="entry name" value="Spore_coat_component"/>
</dbReference>
<dbReference type="PANTHER" id="PTHR37089">
    <property type="entry name" value="PROTEIN U-RELATED"/>
    <property type="match status" value="1"/>
</dbReference>
<dbReference type="Proteomes" id="UP000077752">
    <property type="component" value="Unassembled WGS sequence"/>
</dbReference>
<reference evidence="3 4" key="1">
    <citation type="submission" date="2016-03" db="EMBL/GenBank/DDBJ databases">
        <title>Draft Genome Assembly of Pseudomonas putida strain CBF10-2.</title>
        <authorList>
            <person name="Iyer R.S."/>
            <person name="Damania A."/>
        </authorList>
    </citation>
    <scope>NUCLEOTIDE SEQUENCE [LARGE SCALE GENOMIC DNA]</scope>
    <source>
        <strain evidence="3 4">CBF10-2</strain>
    </source>
</reference>
<feature type="domain" description="Spore coat protein U/FanG" evidence="2">
    <location>
        <begin position="27"/>
        <end position="173"/>
    </location>
</feature>
<organism evidence="3 4">
    <name type="scientific">Pseudomonas putida</name>
    <name type="common">Arthrobacter siderocapsulatus</name>
    <dbReference type="NCBI Taxonomy" id="303"/>
    <lineage>
        <taxon>Bacteria</taxon>
        <taxon>Pseudomonadati</taxon>
        <taxon>Pseudomonadota</taxon>
        <taxon>Gammaproteobacteria</taxon>
        <taxon>Pseudomonadales</taxon>
        <taxon>Pseudomonadaceae</taxon>
        <taxon>Pseudomonas</taxon>
    </lineage>
</organism>
<dbReference type="AlphaFoldDB" id="A0A177SCT0"/>
<keyword evidence="3" id="KW-0167">Capsid protein</keyword>
<accession>A0A177SCT0</accession>
<name>A0A177SCT0_PSEPU</name>
<keyword evidence="3" id="KW-0946">Virion</keyword>
<evidence type="ECO:0000256" key="1">
    <source>
        <dbReference type="SAM" id="SignalP"/>
    </source>
</evidence>
<gene>
    <name evidence="3" type="ORF">AYO28_01495</name>
</gene>
<comment type="caution">
    <text evidence="3">The sequence shown here is derived from an EMBL/GenBank/DDBJ whole genome shotgun (WGS) entry which is preliminary data.</text>
</comment>
<dbReference type="SMART" id="SM00972">
    <property type="entry name" value="SCPU"/>
    <property type="match status" value="1"/>
</dbReference>
<protein>
    <submittedName>
        <fullName evidence="3">Spore coat protein</fullName>
    </submittedName>
</protein>
<evidence type="ECO:0000259" key="2">
    <source>
        <dbReference type="Pfam" id="PF05229"/>
    </source>
</evidence>
<feature type="signal peptide" evidence="1">
    <location>
        <begin position="1"/>
        <end position="23"/>
    </location>
</feature>
<dbReference type="EMBL" id="LUCV01000040">
    <property type="protein sequence ID" value="OAI86391.1"/>
    <property type="molecule type" value="Genomic_DNA"/>
</dbReference>